<dbReference type="Proteomes" id="UP001209878">
    <property type="component" value="Unassembled WGS sequence"/>
</dbReference>
<organism evidence="2 3">
    <name type="scientific">Ridgeia piscesae</name>
    <name type="common">Tubeworm</name>
    <dbReference type="NCBI Taxonomy" id="27915"/>
    <lineage>
        <taxon>Eukaryota</taxon>
        <taxon>Metazoa</taxon>
        <taxon>Spiralia</taxon>
        <taxon>Lophotrochozoa</taxon>
        <taxon>Annelida</taxon>
        <taxon>Polychaeta</taxon>
        <taxon>Sedentaria</taxon>
        <taxon>Canalipalpata</taxon>
        <taxon>Sabellida</taxon>
        <taxon>Siboglinidae</taxon>
        <taxon>Ridgeia</taxon>
    </lineage>
</organism>
<comment type="caution">
    <text evidence="2">The sequence shown here is derived from an EMBL/GenBank/DDBJ whole genome shotgun (WGS) entry which is preliminary data.</text>
</comment>
<keyword evidence="1" id="KW-0812">Transmembrane</keyword>
<name>A0AAD9KW26_RIDPI</name>
<reference evidence="2" key="1">
    <citation type="journal article" date="2023" name="Mol. Biol. Evol.">
        <title>Third-Generation Sequencing Reveals the Adaptive Role of the Epigenome in Three Deep-Sea Polychaetes.</title>
        <authorList>
            <person name="Perez M."/>
            <person name="Aroh O."/>
            <person name="Sun Y."/>
            <person name="Lan Y."/>
            <person name="Juniper S.K."/>
            <person name="Young C.R."/>
            <person name="Angers B."/>
            <person name="Qian P.Y."/>
        </authorList>
    </citation>
    <scope>NUCLEOTIDE SEQUENCE</scope>
    <source>
        <strain evidence="2">R07B-5</strain>
    </source>
</reference>
<keyword evidence="1" id="KW-1133">Transmembrane helix</keyword>
<sequence>MSVSRLEDVCFKFMPAAGALSGLGFSLTVMTPNAFRSFFAPYDLVIANSLWFTAHVGTGLYIYGRKHIGYQNTPNRIMYSVFGSVIFNFGGVLVLATAKSLLPCQSLRAGFGIVAGLIFLYIGKSYLDMVDAVTNG</sequence>
<accession>A0AAD9KW26</accession>
<dbReference type="PANTHER" id="PTHR38640">
    <property type="entry name" value="GEO09659P1"/>
    <property type="match status" value="1"/>
</dbReference>
<feature type="transmembrane region" description="Helical" evidence="1">
    <location>
        <begin position="109"/>
        <end position="127"/>
    </location>
</feature>
<evidence type="ECO:0000313" key="2">
    <source>
        <dbReference type="EMBL" id="KAK2178385.1"/>
    </source>
</evidence>
<gene>
    <name evidence="2" type="ORF">NP493_546g03140</name>
</gene>
<proteinExistence type="predicted"/>
<evidence type="ECO:0000313" key="3">
    <source>
        <dbReference type="Proteomes" id="UP001209878"/>
    </source>
</evidence>
<feature type="transmembrane region" description="Helical" evidence="1">
    <location>
        <begin position="12"/>
        <end position="30"/>
    </location>
</feature>
<dbReference type="PANTHER" id="PTHR38640:SF1">
    <property type="entry name" value="GEO09659P1"/>
    <property type="match status" value="1"/>
</dbReference>
<dbReference type="AlphaFoldDB" id="A0AAD9KW26"/>
<keyword evidence="1" id="KW-0472">Membrane</keyword>
<feature type="transmembrane region" description="Helical" evidence="1">
    <location>
        <begin position="76"/>
        <end position="97"/>
    </location>
</feature>
<evidence type="ECO:0000256" key="1">
    <source>
        <dbReference type="SAM" id="Phobius"/>
    </source>
</evidence>
<protein>
    <submittedName>
        <fullName evidence="2">Uncharacterized protein</fullName>
    </submittedName>
</protein>
<feature type="transmembrane region" description="Helical" evidence="1">
    <location>
        <begin position="42"/>
        <end position="64"/>
    </location>
</feature>
<keyword evidence="3" id="KW-1185">Reference proteome</keyword>
<dbReference type="EMBL" id="JAODUO010000546">
    <property type="protein sequence ID" value="KAK2178385.1"/>
    <property type="molecule type" value="Genomic_DNA"/>
</dbReference>